<reference evidence="4 5" key="1">
    <citation type="submission" date="2023-07" db="EMBL/GenBank/DDBJ databases">
        <title>Sorghum-associated microbial communities from plants grown in Nebraska, USA.</title>
        <authorList>
            <person name="Schachtman D."/>
        </authorList>
    </citation>
    <scope>NUCLEOTIDE SEQUENCE [LARGE SCALE GENOMIC DNA]</scope>
    <source>
        <strain evidence="4 5">DS1001</strain>
    </source>
</reference>
<dbReference type="Proteomes" id="UP001239267">
    <property type="component" value="Unassembled WGS sequence"/>
</dbReference>
<evidence type="ECO:0000313" key="5">
    <source>
        <dbReference type="Proteomes" id="UP001239267"/>
    </source>
</evidence>
<dbReference type="AlphaFoldDB" id="A0AAJ1T0T8"/>
<evidence type="ECO:0000256" key="1">
    <source>
        <dbReference type="ARBA" id="ARBA00022729"/>
    </source>
</evidence>
<dbReference type="InterPro" id="IPR029050">
    <property type="entry name" value="Immunoprotect_excell_Ig-like"/>
</dbReference>
<evidence type="ECO:0000256" key="2">
    <source>
        <dbReference type="SAM" id="MobiDB-lite"/>
    </source>
</evidence>
<organism evidence="4 5">
    <name type="scientific">Pseudarthrobacter niigatensis</name>
    <dbReference type="NCBI Taxonomy" id="369935"/>
    <lineage>
        <taxon>Bacteria</taxon>
        <taxon>Bacillati</taxon>
        <taxon>Actinomycetota</taxon>
        <taxon>Actinomycetes</taxon>
        <taxon>Micrococcales</taxon>
        <taxon>Micrococcaceae</taxon>
        <taxon>Pseudarthrobacter</taxon>
    </lineage>
</organism>
<evidence type="ECO:0008006" key="6">
    <source>
        <dbReference type="Google" id="ProtNLM"/>
    </source>
</evidence>
<evidence type="ECO:0000256" key="3">
    <source>
        <dbReference type="SAM" id="SignalP"/>
    </source>
</evidence>
<feature type="region of interest" description="Disordered" evidence="2">
    <location>
        <begin position="20"/>
        <end position="83"/>
    </location>
</feature>
<keyword evidence="1 3" id="KW-0732">Signal</keyword>
<evidence type="ECO:0000313" key="4">
    <source>
        <dbReference type="EMBL" id="MDQ0147317.1"/>
    </source>
</evidence>
<sequence length="211" mass="21786">MRRKILAILGVSATLTLTACGSGSQNATPAATGAGDASPISAPSAAPVVKTTPSPTPSRDDKKSVRGNLLMQPGDIGTISDRSTNKVGTKFTVNTITPGACDQQYSRPAENGQIVFIDITVETTPELAESTYPKFDISGRDFKYIAENGTTFNGSLSTIATYSCIADSATFPSGGMGPAEKVTAKVVLDLPSAHGILVLKSGLSGGFEYSF</sequence>
<dbReference type="PROSITE" id="PS51257">
    <property type="entry name" value="PROKAR_LIPOPROTEIN"/>
    <property type="match status" value="1"/>
</dbReference>
<proteinExistence type="predicted"/>
<accession>A0AAJ1T0T8</accession>
<dbReference type="RefSeq" id="WP_307361531.1">
    <property type="nucleotide sequence ID" value="NZ_JAUSTB010000012.1"/>
</dbReference>
<comment type="caution">
    <text evidence="4">The sequence shown here is derived from an EMBL/GenBank/DDBJ whole genome shotgun (WGS) entry which is preliminary data.</text>
</comment>
<dbReference type="EMBL" id="JAUSTB010000012">
    <property type="protein sequence ID" value="MDQ0147317.1"/>
    <property type="molecule type" value="Genomic_DNA"/>
</dbReference>
<keyword evidence="5" id="KW-1185">Reference proteome</keyword>
<gene>
    <name evidence="4" type="ORF">J2T23_003227</name>
</gene>
<dbReference type="Gene3D" id="2.60.40.1240">
    <property type="match status" value="1"/>
</dbReference>
<feature type="signal peptide" evidence="3">
    <location>
        <begin position="1"/>
        <end position="19"/>
    </location>
</feature>
<feature type="compositionally biased region" description="Low complexity" evidence="2">
    <location>
        <begin position="37"/>
        <end position="53"/>
    </location>
</feature>
<name>A0AAJ1T0T8_9MICC</name>
<feature type="chain" id="PRO_5042487513" description="Lipoprotein" evidence="3">
    <location>
        <begin position="20"/>
        <end position="211"/>
    </location>
</feature>
<protein>
    <recommendedName>
        <fullName evidence="6">Lipoprotein</fullName>
    </recommendedName>
</protein>
<feature type="compositionally biased region" description="Polar residues" evidence="2">
    <location>
        <begin position="20"/>
        <end position="29"/>
    </location>
</feature>